<dbReference type="EMBL" id="JBBDHC010000005">
    <property type="protein sequence ID" value="MEJ1249069.1"/>
    <property type="molecule type" value="Genomic_DNA"/>
</dbReference>
<dbReference type="GO" id="GO:0016989">
    <property type="term" value="F:sigma factor antagonist activity"/>
    <property type="evidence" value="ECO:0007669"/>
    <property type="project" value="TreeGrafter"/>
</dbReference>
<evidence type="ECO:0000313" key="2">
    <source>
        <dbReference type="EMBL" id="MEJ1249069.1"/>
    </source>
</evidence>
<reference evidence="2 3" key="1">
    <citation type="journal article" date="2016" name="Antonie Van Leeuwenhoek">
        <title>Denitratimonas tolerans gen. nov., sp. nov., a denitrifying bacterium isolated from a bioreactor for tannery wastewater treatment.</title>
        <authorList>
            <person name="Han S.I."/>
            <person name="Kim J.O."/>
            <person name="Lee Y.R."/>
            <person name="Ekpeghere K.I."/>
            <person name="Koh S.C."/>
            <person name="Whang K.S."/>
        </authorList>
    </citation>
    <scope>NUCLEOTIDE SEQUENCE [LARGE SCALE GENOMIC DNA]</scope>
    <source>
        <strain evidence="2 3">KACC 17565</strain>
    </source>
</reference>
<dbReference type="RefSeq" id="WP_337334784.1">
    <property type="nucleotide sequence ID" value="NZ_JBBDHC010000005.1"/>
</dbReference>
<name>A0AAW9R594_9GAMM</name>
<organism evidence="2 3">
    <name type="scientific">Denitratimonas tolerans</name>
    <dbReference type="NCBI Taxonomy" id="1338420"/>
    <lineage>
        <taxon>Bacteria</taxon>
        <taxon>Pseudomonadati</taxon>
        <taxon>Pseudomonadota</taxon>
        <taxon>Gammaproteobacteria</taxon>
        <taxon>Lysobacterales</taxon>
        <taxon>Lysobacteraceae</taxon>
        <taxon>Denitratimonas</taxon>
    </lineage>
</organism>
<protein>
    <submittedName>
        <fullName evidence="2">FecR domain-containing protein</fullName>
    </submittedName>
</protein>
<dbReference type="Pfam" id="PF04773">
    <property type="entry name" value="FecR"/>
    <property type="match status" value="1"/>
</dbReference>
<feature type="domain" description="FecR protein" evidence="1">
    <location>
        <begin position="149"/>
        <end position="235"/>
    </location>
</feature>
<comment type="caution">
    <text evidence="2">The sequence shown here is derived from an EMBL/GenBank/DDBJ whole genome shotgun (WGS) entry which is preliminary data.</text>
</comment>
<dbReference type="PANTHER" id="PTHR30273:SF2">
    <property type="entry name" value="PROTEIN FECR"/>
    <property type="match status" value="1"/>
</dbReference>
<dbReference type="PIRSF" id="PIRSF018266">
    <property type="entry name" value="FecR"/>
    <property type="match status" value="1"/>
</dbReference>
<accession>A0AAW9R594</accession>
<evidence type="ECO:0000259" key="1">
    <source>
        <dbReference type="Pfam" id="PF04773"/>
    </source>
</evidence>
<sequence length="356" mass="38981">MTSTAETEREASRWLAQRESGRWTAREEAQLRAWLQESTAHRIAFLRLQEAWSEAARLRALGAGIPSGHVPERGNWHEYGAAPAGDGVMPPFPPDLRGIHMTYHRPDDGGGGWRRGIAAMLVLAAVGVAGVLGWQAGGRHHALFASSLGQVESVALADGTRVTLSSDSRIEVTMKRRRRSVRLLQGEAIFTVAHDPARPFVVALDATRITAVGTRFSVRRAGPDARVVVTEGRVRFERDADGNGIAPPVTLLSAGHVAFADGAGVRIESMTPAEAERLLEWRSGYLGFDDTSLANAAAEFNRFNLRKLELADARVADLRIGGNFRWDNLEGFIHLLERGFPVRAERLPDRIVLHSL</sequence>
<dbReference type="InterPro" id="IPR012373">
    <property type="entry name" value="Ferrdict_sens_TM"/>
</dbReference>
<gene>
    <name evidence="2" type="ORF">WB794_05205</name>
</gene>
<dbReference type="Proteomes" id="UP001364472">
    <property type="component" value="Unassembled WGS sequence"/>
</dbReference>
<proteinExistence type="predicted"/>
<dbReference type="Gene3D" id="3.55.50.30">
    <property type="match status" value="1"/>
</dbReference>
<dbReference type="InterPro" id="IPR006860">
    <property type="entry name" value="FecR"/>
</dbReference>
<keyword evidence="3" id="KW-1185">Reference proteome</keyword>
<dbReference type="AlphaFoldDB" id="A0AAW9R594"/>
<dbReference type="PANTHER" id="PTHR30273">
    <property type="entry name" value="PERIPLASMIC SIGNAL SENSOR AND SIGMA FACTOR ACTIVATOR FECR-RELATED"/>
    <property type="match status" value="1"/>
</dbReference>
<evidence type="ECO:0000313" key="3">
    <source>
        <dbReference type="Proteomes" id="UP001364472"/>
    </source>
</evidence>
<dbReference type="Gene3D" id="2.60.120.1440">
    <property type="match status" value="1"/>
</dbReference>